<keyword evidence="3" id="KW-0645">Protease</keyword>
<keyword evidence="4" id="KW-0479">Metal-binding</keyword>
<dbReference type="SUPFAM" id="SSF55031">
    <property type="entry name" value="Bacterial exopeptidase dimerisation domain"/>
    <property type="match status" value="1"/>
</dbReference>
<dbReference type="GO" id="GO:0008237">
    <property type="term" value="F:metallopeptidase activity"/>
    <property type="evidence" value="ECO:0007669"/>
    <property type="project" value="UniProtKB-KW"/>
</dbReference>
<evidence type="ECO:0000313" key="10">
    <source>
        <dbReference type="EMBL" id="WNQ13917.1"/>
    </source>
</evidence>
<dbReference type="Proteomes" id="UP001305702">
    <property type="component" value="Chromosome"/>
</dbReference>
<dbReference type="InterPro" id="IPR011650">
    <property type="entry name" value="Peptidase_M20_dimer"/>
</dbReference>
<evidence type="ECO:0000256" key="5">
    <source>
        <dbReference type="ARBA" id="ARBA00022801"/>
    </source>
</evidence>
<dbReference type="GO" id="GO:0016805">
    <property type="term" value="F:dipeptidase activity"/>
    <property type="evidence" value="ECO:0007669"/>
    <property type="project" value="UniProtKB-KW"/>
</dbReference>
<comment type="cofactor">
    <cofactor evidence="1">
        <name>Zn(2+)</name>
        <dbReference type="ChEBI" id="CHEBI:29105"/>
    </cofactor>
</comment>
<dbReference type="GO" id="GO:0006526">
    <property type="term" value="P:L-arginine biosynthetic process"/>
    <property type="evidence" value="ECO:0007669"/>
    <property type="project" value="TreeGrafter"/>
</dbReference>
<comment type="similarity">
    <text evidence="2">Belongs to the peptidase M20A family.</text>
</comment>
<keyword evidence="6" id="KW-0862">Zinc</keyword>
<dbReference type="EC" id="3.4.13.-" evidence="10"/>
<dbReference type="PANTHER" id="PTHR43808:SF31">
    <property type="entry name" value="N-ACETYL-L-CITRULLINE DEACETYLASE"/>
    <property type="match status" value="1"/>
</dbReference>
<dbReference type="Pfam" id="PF01546">
    <property type="entry name" value="Peptidase_M20"/>
    <property type="match status" value="1"/>
</dbReference>
<dbReference type="Pfam" id="PF07687">
    <property type="entry name" value="M20_dimer"/>
    <property type="match status" value="1"/>
</dbReference>
<dbReference type="Gene3D" id="3.40.630.10">
    <property type="entry name" value="Zn peptidases"/>
    <property type="match status" value="1"/>
</dbReference>
<name>A0AA96RHD7_9BACL</name>
<dbReference type="SUPFAM" id="SSF53187">
    <property type="entry name" value="Zn-dependent exopeptidases"/>
    <property type="match status" value="1"/>
</dbReference>
<evidence type="ECO:0000256" key="7">
    <source>
        <dbReference type="ARBA" id="ARBA00022997"/>
    </source>
</evidence>
<dbReference type="InterPro" id="IPR001261">
    <property type="entry name" value="ArgE/DapE_CS"/>
</dbReference>
<keyword evidence="11" id="KW-1185">Reference proteome</keyword>
<dbReference type="InterPro" id="IPR036264">
    <property type="entry name" value="Bact_exopeptidase_dim_dom"/>
</dbReference>
<dbReference type="KEGG" id="paun:MJA45_13140"/>
<dbReference type="EMBL" id="CP130318">
    <property type="protein sequence ID" value="WNQ13917.1"/>
    <property type="molecule type" value="Genomic_DNA"/>
</dbReference>
<protein>
    <submittedName>
        <fullName evidence="10">Dipeptidase PepV</fullName>
        <ecNumber evidence="10">3.4.13.-</ecNumber>
    </submittedName>
</protein>
<dbReference type="GO" id="GO:0008270">
    <property type="term" value="F:zinc ion binding"/>
    <property type="evidence" value="ECO:0007669"/>
    <property type="project" value="InterPro"/>
</dbReference>
<evidence type="ECO:0000256" key="8">
    <source>
        <dbReference type="ARBA" id="ARBA00023049"/>
    </source>
</evidence>
<dbReference type="RefSeq" id="WP_315607698.1">
    <property type="nucleotide sequence ID" value="NZ_CP130318.1"/>
</dbReference>
<dbReference type="InterPro" id="IPR010964">
    <property type="entry name" value="M20A_pepV-rel"/>
</dbReference>
<dbReference type="PANTHER" id="PTHR43808">
    <property type="entry name" value="ACETYLORNITHINE DEACETYLASE"/>
    <property type="match status" value="1"/>
</dbReference>
<keyword evidence="8" id="KW-0482">Metalloprotease</keyword>
<dbReference type="AlphaFoldDB" id="A0AA96RHD7"/>
<evidence type="ECO:0000256" key="4">
    <source>
        <dbReference type="ARBA" id="ARBA00022723"/>
    </source>
</evidence>
<proteinExistence type="inferred from homology"/>
<evidence type="ECO:0000256" key="1">
    <source>
        <dbReference type="ARBA" id="ARBA00001947"/>
    </source>
</evidence>
<dbReference type="Gene3D" id="3.30.70.360">
    <property type="match status" value="2"/>
</dbReference>
<organism evidence="10 11">
    <name type="scientific">Paenibacillus aurantius</name>
    <dbReference type="NCBI Taxonomy" id="2918900"/>
    <lineage>
        <taxon>Bacteria</taxon>
        <taxon>Bacillati</taxon>
        <taxon>Bacillota</taxon>
        <taxon>Bacilli</taxon>
        <taxon>Bacillales</taxon>
        <taxon>Paenibacillaceae</taxon>
        <taxon>Paenibacillus</taxon>
    </lineage>
</organism>
<gene>
    <name evidence="10" type="primary">pepV</name>
    <name evidence="10" type="ORF">MJA45_13140</name>
</gene>
<dbReference type="NCBIfam" id="TIGR01887">
    <property type="entry name" value="dipeptidaselike"/>
    <property type="match status" value="1"/>
</dbReference>
<dbReference type="InterPro" id="IPR050072">
    <property type="entry name" value="Peptidase_M20A"/>
</dbReference>
<evidence type="ECO:0000313" key="11">
    <source>
        <dbReference type="Proteomes" id="UP001305702"/>
    </source>
</evidence>
<sequence length="460" mass="50222">MIGEKVLVYREDILHHVRELIRIRSVLSEPKEGMPYGEGVHAALTYVLQLAEQLGFRTAQVDGHAGHAEYGEGEKLAAVLVHVDTVAEGDGWSVDPFQALLRDGRIYGRGASDNKAAAIAALFCLKAVQDSGLLPKKRIRIIFGTNEENGMTDLDHYFAKEPLPDYGFTPDAAYPIIHAEKGYYVIRLSVEHPSSPVTLTGGTAPNVVPDRCRADIDRIALGEKSLEPLLQQAAASGRIECSPEENRIRLTAAGKSGHGSYPPSGINAVSILVELLQGLPFVGGPMNLIRFVGEKIGREAFGESLGLAVSDPVHGRLTINLGQMEVRDKESMALLNLRYPVTENGPSLIDSLREAAWEYGIRVEVLQHLEPLYVPPDHPLIRKLSRAYEAVTGEKAELLSIGGGTYARKLQNRGVAFGPGFRGTDTKAHQPDEFVPIDDLMRHAVICTQAIFEMLDEEEG</sequence>
<dbReference type="GO" id="GO:0008777">
    <property type="term" value="F:acetylornithine deacetylase activity"/>
    <property type="evidence" value="ECO:0007669"/>
    <property type="project" value="TreeGrafter"/>
</dbReference>
<evidence type="ECO:0000256" key="3">
    <source>
        <dbReference type="ARBA" id="ARBA00022670"/>
    </source>
</evidence>
<keyword evidence="7 10" id="KW-0224">Dipeptidase</keyword>
<dbReference type="InterPro" id="IPR002933">
    <property type="entry name" value="Peptidase_M20"/>
</dbReference>
<evidence type="ECO:0000256" key="6">
    <source>
        <dbReference type="ARBA" id="ARBA00022833"/>
    </source>
</evidence>
<accession>A0AA96RHD7</accession>
<dbReference type="GO" id="GO:0006508">
    <property type="term" value="P:proteolysis"/>
    <property type="evidence" value="ECO:0007669"/>
    <property type="project" value="UniProtKB-KW"/>
</dbReference>
<evidence type="ECO:0000259" key="9">
    <source>
        <dbReference type="Pfam" id="PF07687"/>
    </source>
</evidence>
<reference evidence="10 11" key="1">
    <citation type="submission" date="2022-02" db="EMBL/GenBank/DDBJ databases">
        <title>Paenibacillus sp. MBLB1776 Whole Genome Shotgun Sequencing.</title>
        <authorList>
            <person name="Hwang C.Y."/>
            <person name="Cho E.-S."/>
            <person name="Seo M.-J."/>
        </authorList>
    </citation>
    <scope>NUCLEOTIDE SEQUENCE [LARGE SCALE GENOMIC DNA]</scope>
    <source>
        <strain evidence="10 11">MBLB1776</strain>
    </source>
</reference>
<dbReference type="NCBIfam" id="NF005591">
    <property type="entry name" value="PRK07318.1"/>
    <property type="match status" value="1"/>
</dbReference>
<dbReference type="PROSITE" id="PS00759">
    <property type="entry name" value="ARGE_DAPE_CPG2_2"/>
    <property type="match status" value="1"/>
</dbReference>
<evidence type="ECO:0000256" key="2">
    <source>
        <dbReference type="ARBA" id="ARBA00006247"/>
    </source>
</evidence>
<keyword evidence="5 10" id="KW-0378">Hydrolase</keyword>
<feature type="domain" description="Peptidase M20 dimerisation" evidence="9">
    <location>
        <begin position="248"/>
        <end position="280"/>
    </location>
</feature>